<dbReference type="AlphaFoldDB" id="A0A024GNA3"/>
<protein>
    <submittedName>
        <fullName evidence="1">Uncharacterized protein</fullName>
    </submittedName>
</protein>
<gene>
    <name evidence="1" type="ORF">BN9_093410</name>
</gene>
<keyword evidence="2" id="KW-1185">Reference proteome</keyword>
<comment type="caution">
    <text evidence="1">The sequence shown here is derived from an EMBL/GenBank/DDBJ whole genome shotgun (WGS) entry which is preliminary data.</text>
</comment>
<sequence>MDLIDFLIGQLRGMDSACAELEGVFSLPTFHQFESTELVIPHEHVSGPIHVYILLAFREKSPESLSQFHVCMGDPSELTTSYVATSRNADISASILPYEICDGVV</sequence>
<dbReference type="EMBL" id="CAIX01000212">
    <property type="protein sequence ID" value="CCI48268.1"/>
    <property type="molecule type" value="Genomic_DNA"/>
</dbReference>
<reference evidence="1 2" key="1">
    <citation type="submission" date="2012-05" db="EMBL/GenBank/DDBJ databases">
        <title>Recombination and specialization in a pathogen metapopulation.</title>
        <authorList>
            <person name="Gardiner A."/>
            <person name="Kemen E."/>
            <person name="Schultz-Larsen T."/>
            <person name="MacLean D."/>
            <person name="Van Oosterhout C."/>
            <person name="Jones J.D.G."/>
        </authorList>
    </citation>
    <scope>NUCLEOTIDE SEQUENCE [LARGE SCALE GENOMIC DNA]</scope>
    <source>
        <strain evidence="1 2">Ac Nc2</strain>
    </source>
</reference>
<organism evidence="1 2">
    <name type="scientific">Albugo candida</name>
    <dbReference type="NCBI Taxonomy" id="65357"/>
    <lineage>
        <taxon>Eukaryota</taxon>
        <taxon>Sar</taxon>
        <taxon>Stramenopiles</taxon>
        <taxon>Oomycota</taxon>
        <taxon>Peronosporomycetes</taxon>
        <taxon>Albuginales</taxon>
        <taxon>Albuginaceae</taxon>
        <taxon>Albugo</taxon>
    </lineage>
</organism>
<name>A0A024GNA3_9STRA</name>
<evidence type="ECO:0000313" key="1">
    <source>
        <dbReference type="EMBL" id="CCI48268.1"/>
    </source>
</evidence>
<dbReference type="Proteomes" id="UP000053237">
    <property type="component" value="Unassembled WGS sequence"/>
</dbReference>
<evidence type="ECO:0000313" key="2">
    <source>
        <dbReference type="Proteomes" id="UP000053237"/>
    </source>
</evidence>
<accession>A0A024GNA3</accession>
<dbReference type="InParanoid" id="A0A024GNA3"/>
<proteinExistence type="predicted"/>